<feature type="non-terminal residue" evidence="2">
    <location>
        <position position="1"/>
    </location>
</feature>
<evidence type="ECO:0000256" key="1">
    <source>
        <dbReference type="SAM" id="MobiDB-lite"/>
    </source>
</evidence>
<feature type="compositionally biased region" description="Polar residues" evidence="1">
    <location>
        <begin position="16"/>
        <end position="28"/>
    </location>
</feature>
<feature type="compositionally biased region" description="Basic and acidic residues" evidence="1">
    <location>
        <begin position="105"/>
        <end position="122"/>
    </location>
</feature>
<accession>A0AAQ3UV96</accession>
<protein>
    <submittedName>
        <fullName evidence="2">Uncharacterized protein</fullName>
    </submittedName>
</protein>
<evidence type="ECO:0000313" key="3">
    <source>
        <dbReference type="Proteomes" id="UP001341281"/>
    </source>
</evidence>
<dbReference type="EMBL" id="CP144754">
    <property type="protein sequence ID" value="WVZ99194.1"/>
    <property type="molecule type" value="Genomic_DNA"/>
</dbReference>
<feature type="compositionally biased region" description="Low complexity" evidence="1">
    <location>
        <begin position="63"/>
        <end position="77"/>
    </location>
</feature>
<feature type="region of interest" description="Disordered" evidence="1">
    <location>
        <begin position="1"/>
        <end position="77"/>
    </location>
</feature>
<dbReference type="AlphaFoldDB" id="A0AAQ3UV96"/>
<feature type="compositionally biased region" description="Basic and acidic residues" evidence="1">
    <location>
        <begin position="38"/>
        <end position="55"/>
    </location>
</feature>
<gene>
    <name evidence="2" type="ORF">U9M48_044527</name>
</gene>
<proteinExistence type="predicted"/>
<keyword evidence="3" id="KW-1185">Reference proteome</keyword>
<dbReference type="Proteomes" id="UP001341281">
    <property type="component" value="Chromosome 10"/>
</dbReference>
<evidence type="ECO:0000313" key="2">
    <source>
        <dbReference type="EMBL" id="WVZ99194.1"/>
    </source>
</evidence>
<reference evidence="2 3" key="1">
    <citation type="submission" date="2024-02" db="EMBL/GenBank/DDBJ databases">
        <title>High-quality chromosome-scale genome assembly of Pensacola bahiagrass (Paspalum notatum Flugge var. saurae).</title>
        <authorList>
            <person name="Vega J.M."/>
            <person name="Podio M."/>
            <person name="Orjuela J."/>
            <person name="Siena L.A."/>
            <person name="Pessino S.C."/>
            <person name="Combes M.C."/>
            <person name="Mariac C."/>
            <person name="Albertini E."/>
            <person name="Pupilli F."/>
            <person name="Ortiz J.P.A."/>
            <person name="Leblanc O."/>
        </authorList>
    </citation>
    <scope>NUCLEOTIDE SEQUENCE [LARGE SCALE GENOMIC DNA]</scope>
    <source>
        <strain evidence="2">R1</strain>
        <tissue evidence="2">Leaf</tissue>
    </source>
</reference>
<feature type="compositionally biased region" description="Basic and acidic residues" evidence="1">
    <location>
        <begin position="1"/>
        <end position="13"/>
    </location>
</feature>
<feature type="region of interest" description="Disordered" evidence="1">
    <location>
        <begin position="92"/>
        <end position="122"/>
    </location>
</feature>
<name>A0AAQ3UV96_PASNO</name>
<sequence>WDGTGRRERRGGGEDSAQQQRPPCSQASRAVDYSTPVEKPEAAGEEACRKLRCGESKPSQAAPLLSGSPTLHPHPLSLPLVSLSLLSPTRFCLPPPTKGQPTQGREVRRGEERRGEEREKSRSRVLPHFCSNRRRLAREIRSACAAAAASRDRGVVRPSGIGFHGELLIWIPDPIGAD</sequence>
<organism evidence="2 3">
    <name type="scientific">Paspalum notatum var. saurae</name>
    <dbReference type="NCBI Taxonomy" id="547442"/>
    <lineage>
        <taxon>Eukaryota</taxon>
        <taxon>Viridiplantae</taxon>
        <taxon>Streptophyta</taxon>
        <taxon>Embryophyta</taxon>
        <taxon>Tracheophyta</taxon>
        <taxon>Spermatophyta</taxon>
        <taxon>Magnoliopsida</taxon>
        <taxon>Liliopsida</taxon>
        <taxon>Poales</taxon>
        <taxon>Poaceae</taxon>
        <taxon>PACMAD clade</taxon>
        <taxon>Panicoideae</taxon>
        <taxon>Andropogonodae</taxon>
        <taxon>Paspaleae</taxon>
        <taxon>Paspalinae</taxon>
        <taxon>Paspalum</taxon>
    </lineage>
</organism>